<evidence type="ECO:0000313" key="1">
    <source>
        <dbReference type="EMBL" id="PJR03279.1"/>
    </source>
</evidence>
<evidence type="ECO:0000313" key="2">
    <source>
        <dbReference type="Proteomes" id="UP000231960"/>
    </source>
</evidence>
<gene>
    <name evidence="1" type="ORF">CDL10_01280</name>
</gene>
<organism evidence="1 2">
    <name type="scientific">Avrilella dinanensis</name>
    <dbReference type="NCBI Taxonomy" id="2008672"/>
    <lineage>
        <taxon>Bacteria</taxon>
        <taxon>Pseudomonadati</taxon>
        <taxon>Bacteroidota</taxon>
        <taxon>Flavobacteriia</taxon>
        <taxon>Flavobacteriales</taxon>
        <taxon>Flavobacteriaceae</taxon>
        <taxon>Avrilella</taxon>
    </lineage>
</organism>
<dbReference type="RefSeq" id="WP_100676847.1">
    <property type="nucleotide sequence ID" value="NZ_NIPO01000001.1"/>
</dbReference>
<accession>A0A2M9R345</accession>
<reference evidence="1 2" key="1">
    <citation type="submission" date="2017-06" db="EMBL/GenBank/DDBJ databases">
        <title>Description of Avrilella dinanensis gen. nov. sp. nov.</title>
        <authorList>
            <person name="Leyer C."/>
            <person name="Sassi M."/>
            <person name="Minet J."/>
            <person name="Kayal S."/>
            <person name="Cattoir V."/>
        </authorList>
    </citation>
    <scope>NUCLEOTIDE SEQUENCE [LARGE SCALE GENOMIC DNA]</scope>
    <source>
        <strain evidence="1 2">UR159</strain>
    </source>
</reference>
<keyword evidence="2" id="KW-1185">Reference proteome</keyword>
<dbReference type="Proteomes" id="UP000231960">
    <property type="component" value="Unassembled WGS sequence"/>
</dbReference>
<protein>
    <submittedName>
        <fullName evidence="1">Uncharacterized protein</fullName>
    </submittedName>
</protein>
<dbReference type="AlphaFoldDB" id="A0A2M9R345"/>
<comment type="caution">
    <text evidence="1">The sequence shown here is derived from an EMBL/GenBank/DDBJ whole genome shotgun (WGS) entry which is preliminary data.</text>
</comment>
<dbReference type="EMBL" id="NIPO01000001">
    <property type="protein sequence ID" value="PJR03279.1"/>
    <property type="molecule type" value="Genomic_DNA"/>
</dbReference>
<name>A0A2M9R345_9FLAO</name>
<sequence length="80" mass="9350">MEDSIYGYNNCIETFTESRRSASDAYASKIHALVDLKKEGTHSESYITSERNKAMDTYMNAVKSCIEQYHNCNEWYFTEE</sequence>
<proteinExistence type="predicted"/>